<keyword evidence="3" id="KW-0969">Cilium</keyword>
<evidence type="ECO:0000256" key="8">
    <source>
        <dbReference type="SAM" id="MobiDB-lite"/>
    </source>
</evidence>
<comment type="subcellular location">
    <subcellularLocation>
        <location evidence="1">Cell projection</location>
        <location evidence="1">Cilium</location>
    </subcellularLocation>
</comment>
<feature type="coiled-coil region" evidence="7">
    <location>
        <begin position="387"/>
        <end position="452"/>
    </location>
</feature>
<dbReference type="EMBL" id="HBFQ01040089">
    <property type="protein sequence ID" value="CAD8854060.1"/>
    <property type="molecule type" value="Transcribed_RNA"/>
</dbReference>
<evidence type="ECO:0000256" key="3">
    <source>
        <dbReference type="ARBA" id="ARBA00023069"/>
    </source>
</evidence>
<dbReference type="InterPro" id="IPR043597">
    <property type="entry name" value="TPH_dom"/>
</dbReference>
<dbReference type="PANTHER" id="PTHR31183">
    <property type="entry name" value="TRICHOPLEIN KERATIN FILAMENT-BINDING PROTEIN FAMILY MEMBER"/>
    <property type="match status" value="1"/>
</dbReference>
<evidence type="ECO:0000313" key="10">
    <source>
        <dbReference type="EMBL" id="CAD8854060.1"/>
    </source>
</evidence>
<organism evidence="10">
    <name type="scientific">Noctiluca scintillans</name>
    <name type="common">Sea sparkle</name>
    <name type="synonym">Red tide dinoflagellate</name>
    <dbReference type="NCBI Taxonomy" id="2966"/>
    <lineage>
        <taxon>Eukaryota</taxon>
        <taxon>Sar</taxon>
        <taxon>Alveolata</taxon>
        <taxon>Dinophyceae</taxon>
        <taxon>Noctilucales</taxon>
        <taxon>Noctilucaceae</taxon>
        <taxon>Noctiluca</taxon>
    </lineage>
</organism>
<protein>
    <recommendedName>
        <fullName evidence="6">Cilia- and flagella-associated protein 53</fullName>
    </recommendedName>
</protein>
<evidence type="ECO:0000256" key="7">
    <source>
        <dbReference type="SAM" id="Coils"/>
    </source>
</evidence>
<dbReference type="AlphaFoldDB" id="A0A7S1FAR9"/>
<dbReference type="GO" id="GO:0005929">
    <property type="term" value="C:cilium"/>
    <property type="evidence" value="ECO:0007669"/>
    <property type="project" value="UniProtKB-SubCell"/>
</dbReference>
<evidence type="ECO:0000256" key="1">
    <source>
        <dbReference type="ARBA" id="ARBA00004138"/>
    </source>
</evidence>
<comment type="similarity">
    <text evidence="5">Belongs to the CFAP53 family.</text>
</comment>
<reference evidence="10" key="1">
    <citation type="submission" date="2021-01" db="EMBL/GenBank/DDBJ databases">
        <authorList>
            <person name="Corre E."/>
            <person name="Pelletier E."/>
            <person name="Niang G."/>
            <person name="Scheremetjew M."/>
            <person name="Finn R."/>
            <person name="Kale V."/>
            <person name="Holt S."/>
            <person name="Cochrane G."/>
            <person name="Meng A."/>
            <person name="Brown T."/>
            <person name="Cohen L."/>
        </authorList>
    </citation>
    <scope>NUCLEOTIDE SEQUENCE</scope>
</reference>
<name>A0A7S1FAR9_NOCSC</name>
<keyword evidence="2 7" id="KW-0175">Coiled coil</keyword>
<keyword evidence="4" id="KW-0966">Cell projection</keyword>
<evidence type="ECO:0000256" key="2">
    <source>
        <dbReference type="ARBA" id="ARBA00023054"/>
    </source>
</evidence>
<dbReference type="PANTHER" id="PTHR31183:SF1">
    <property type="entry name" value="CILIA- AND FLAGELLA-ASSOCIATED PROTEIN 53"/>
    <property type="match status" value="1"/>
</dbReference>
<sequence>MAVTLRHRTDRAIIQRQKAERKYEDLTAQGIDQFKVGQKAVWENRTDAVLRSHAVKSKVTVMKHNQRASLNERRQRLASMLSAEQHAYEQEMVDMEELPAQRVEKMAARAFELKKKREDERQAFVKQKLQQQWRAGADLRALDSKVTQLSTIVDRDHQLVEKQAREACAQENDKVFDQLWHEGYLAKVDREERERQLREERAEEQKRVLAVQLDLKQRRVEEEQKQDEAQAAETKRLYSRQEVEEREIQLRDKMWAKEARQQADSYMVIQARERAEAALEEKCADMMYINEVVDRERAMSQRERMERQEERRRAIEYNEAVKLERARRADNEEQLNQLQAEEAERQWGRKYKQMEKEELARRGLMEEVYRDRSAQVTFKQTFRDKLKQDVRDERARTEAEVSRLEQLDKEREEAEANVRKQHAEELCKAMDYRQAQRQREQQQLAIEKRQALIAEDKMRRGLKVETAKAESFMLEAMSKRERQAQLYREVFAPSPVSDRGSVRSNADVTLRVSSGAGTPVKAASVKVTAPWDR</sequence>
<accession>A0A7S1FAR9</accession>
<dbReference type="Pfam" id="PF13868">
    <property type="entry name" value="TPH"/>
    <property type="match status" value="1"/>
</dbReference>
<feature type="domain" description="Trichohyalin-plectin-homology" evidence="9">
    <location>
        <begin position="138"/>
        <end position="465"/>
    </location>
</feature>
<evidence type="ECO:0000256" key="4">
    <source>
        <dbReference type="ARBA" id="ARBA00023273"/>
    </source>
</evidence>
<gene>
    <name evidence="10" type="ORF">NSCI0253_LOCUS28411</name>
</gene>
<dbReference type="InterPro" id="IPR043596">
    <property type="entry name" value="CFAP53/TCHP"/>
</dbReference>
<feature type="coiled-coil region" evidence="7">
    <location>
        <begin position="187"/>
        <end position="235"/>
    </location>
</feature>
<evidence type="ECO:0000256" key="6">
    <source>
        <dbReference type="ARBA" id="ARBA00033773"/>
    </source>
</evidence>
<evidence type="ECO:0000256" key="5">
    <source>
        <dbReference type="ARBA" id="ARBA00033747"/>
    </source>
</evidence>
<evidence type="ECO:0000259" key="9">
    <source>
        <dbReference type="Pfam" id="PF13868"/>
    </source>
</evidence>
<feature type="region of interest" description="Disordered" evidence="8">
    <location>
        <begin position="514"/>
        <end position="533"/>
    </location>
</feature>
<proteinExistence type="inferred from homology"/>